<reference evidence="2" key="2">
    <citation type="submission" date="2020-11" db="EMBL/GenBank/DDBJ databases">
        <authorList>
            <person name="Cecchin M."/>
            <person name="Marcolungo L."/>
            <person name="Rossato M."/>
            <person name="Girolomoni L."/>
            <person name="Cosentino E."/>
            <person name="Cuine S."/>
            <person name="Li-Beisson Y."/>
            <person name="Delledonne M."/>
            <person name="Ballottari M."/>
        </authorList>
    </citation>
    <scope>NUCLEOTIDE SEQUENCE</scope>
    <source>
        <strain evidence="2">211/11P</strain>
        <tissue evidence="2">Whole cell</tissue>
    </source>
</reference>
<evidence type="ECO:0000313" key="2">
    <source>
        <dbReference type="EMBL" id="KAI3433320.1"/>
    </source>
</evidence>
<dbReference type="Pfam" id="PF08560">
    <property type="entry name" value="DUF1757"/>
    <property type="match status" value="1"/>
</dbReference>
<keyword evidence="1" id="KW-0812">Transmembrane</keyword>
<comment type="caution">
    <text evidence="2">The sequence shown here is derived from an EMBL/GenBank/DDBJ whole genome shotgun (WGS) entry which is preliminary data.</text>
</comment>
<dbReference type="AlphaFoldDB" id="A0A9D4TSF6"/>
<dbReference type="InterPro" id="IPR013869">
    <property type="entry name" value="DUF1757"/>
</dbReference>
<dbReference type="Proteomes" id="UP001055712">
    <property type="component" value="Unassembled WGS sequence"/>
</dbReference>
<name>A0A9D4TSF6_CHLVU</name>
<proteinExistence type="predicted"/>
<dbReference type="EMBL" id="SIDB01000004">
    <property type="protein sequence ID" value="KAI3433320.1"/>
    <property type="molecule type" value="Genomic_DNA"/>
</dbReference>
<evidence type="ECO:0000313" key="3">
    <source>
        <dbReference type="Proteomes" id="UP001055712"/>
    </source>
</evidence>
<keyword evidence="1" id="KW-1133">Transmembrane helix</keyword>
<accession>A0A9D4TSF6</accession>
<sequence>MYVCVCLRCAAPSDRILPCNRLGGEVESCTDMTEEFDPTLDSPARNALRVYSHCLQKGWQMGGVIGCAVVAPIVLYRRRGAANVTPALVNAVYRTVLSTTAVSVALCAARLASSPDFKAGVEDRAYRLHYNQGQNRVDLFSKVGTAVGGTAALLFLPASAAAVVSAGAAGAAFGVLAHIASAPKSQS</sequence>
<protein>
    <submittedName>
        <fullName evidence="2">Uncharacterized protein</fullName>
    </submittedName>
</protein>
<feature type="transmembrane region" description="Helical" evidence="1">
    <location>
        <begin position="151"/>
        <end position="177"/>
    </location>
</feature>
<evidence type="ECO:0000256" key="1">
    <source>
        <dbReference type="SAM" id="Phobius"/>
    </source>
</evidence>
<gene>
    <name evidence="2" type="ORF">D9Q98_003138</name>
</gene>
<reference evidence="2" key="1">
    <citation type="journal article" date="2019" name="Plant J.">
        <title>Chlorella vulgaris genome assembly and annotation reveals the molecular basis for metabolic acclimation to high light conditions.</title>
        <authorList>
            <person name="Cecchin M."/>
            <person name="Marcolungo L."/>
            <person name="Rossato M."/>
            <person name="Girolomoni L."/>
            <person name="Cosentino E."/>
            <person name="Cuine S."/>
            <person name="Li-Beisson Y."/>
            <person name="Delledonne M."/>
            <person name="Ballottari M."/>
        </authorList>
    </citation>
    <scope>NUCLEOTIDE SEQUENCE</scope>
    <source>
        <strain evidence="2">211/11P</strain>
    </source>
</reference>
<keyword evidence="1" id="KW-0472">Membrane</keyword>
<feature type="transmembrane region" description="Helical" evidence="1">
    <location>
        <begin position="88"/>
        <end position="112"/>
    </location>
</feature>
<dbReference type="OrthoDB" id="544298at2759"/>
<feature type="transmembrane region" description="Helical" evidence="1">
    <location>
        <begin position="58"/>
        <end position="76"/>
    </location>
</feature>
<keyword evidence="3" id="KW-1185">Reference proteome</keyword>
<organism evidence="2 3">
    <name type="scientific">Chlorella vulgaris</name>
    <name type="common">Green alga</name>
    <dbReference type="NCBI Taxonomy" id="3077"/>
    <lineage>
        <taxon>Eukaryota</taxon>
        <taxon>Viridiplantae</taxon>
        <taxon>Chlorophyta</taxon>
        <taxon>core chlorophytes</taxon>
        <taxon>Trebouxiophyceae</taxon>
        <taxon>Chlorellales</taxon>
        <taxon>Chlorellaceae</taxon>
        <taxon>Chlorella clade</taxon>
        <taxon>Chlorella</taxon>
    </lineage>
</organism>